<feature type="domain" description="DUF7223" evidence="2">
    <location>
        <begin position="289"/>
        <end position="492"/>
    </location>
</feature>
<feature type="chain" id="PRO_5013742020" description="DUF7223 domain-containing protein" evidence="1">
    <location>
        <begin position="21"/>
        <end position="539"/>
    </location>
</feature>
<gene>
    <name evidence="3" type="ORF">GSI_07938</name>
</gene>
<accession>A0A2G8S8C0</accession>
<dbReference type="Proteomes" id="UP000230002">
    <property type="component" value="Unassembled WGS sequence"/>
</dbReference>
<name>A0A2G8S8C0_9APHY</name>
<dbReference type="AlphaFoldDB" id="A0A2G8S8C0"/>
<evidence type="ECO:0000313" key="4">
    <source>
        <dbReference type="Proteomes" id="UP000230002"/>
    </source>
</evidence>
<dbReference type="Pfam" id="PF23865">
    <property type="entry name" value="DUF7223"/>
    <property type="match status" value="1"/>
</dbReference>
<protein>
    <recommendedName>
        <fullName evidence="2">DUF7223 domain-containing protein</fullName>
    </recommendedName>
</protein>
<sequence>MVFRVSPLLIAALLPLAAQAANDWNKPCFGSCSWDITTGKGSGTVQLTGTQSGVSDLTTAAGWTILDCDSKKADQDIRLVCHDTTKGCDHVTNDGAAGTVVRLPKSCGSVPFALVTRHWVHQDQSIPANKRALLTRRDGSKPKVMGTTLSTAFAKGDHNSKGNVTMHLIGSSLPGAAGSFTQKPPTAGHSKRGLGSWITKSLEDLDSVSKTLNGSAPLNFDKNVPLFDKSISCPQKGKIPGFTGEAKVSLDAKVTGTVHYGVAASGTLVPPKVEEFGLFVGLDMDLLGTLALDTTLTGSISTGTIPLFTTGIPGLDFPGLFSIGPTFTINAEGTATLDTDVTTNVDIDYQIKGAELFFPPQGKSSGSFSPGDSNIQLSVSPGVTSHGQVAAHLIPTLSFGINALAGAAKATINLDVDGEAAVDLSLSADAKKATNVKGTAAAASTSSFGGCVDITSGLTVTASADADFLSIFDKSTSVNLFQKSFDLFKKCFGSSAARRTYTGRAEREALLAKRAGLSCPASSFTKAASITKTKVSSKK</sequence>
<feature type="signal peptide" evidence="1">
    <location>
        <begin position="1"/>
        <end position="20"/>
    </location>
</feature>
<dbReference type="STRING" id="1077348.A0A2G8S8C0"/>
<organism evidence="3 4">
    <name type="scientific">Ganoderma sinense ZZ0214-1</name>
    <dbReference type="NCBI Taxonomy" id="1077348"/>
    <lineage>
        <taxon>Eukaryota</taxon>
        <taxon>Fungi</taxon>
        <taxon>Dikarya</taxon>
        <taxon>Basidiomycota</taxon>
        <taxon>Agaricomycotina</taxon>
        <taxon>Agaricomycetes</taxon>
        <taxon>Polyporales</taxon>
        <taxon>Polyporaceae</taxon>
        <taxon>Ganoderma</taxon>
    </lineage>
</organism>
<dbReference type="InterPro" id="IPR055647">
    <property type="entry name" value="DUF7223"/>
</dbReference>
<proteinExistence type="predicted"/>
<comment type="caution">
    <text evidence="3">The sequence shown here is derived from an EMBL/GenBank/DDBJ whole genome shotgun (WGS) entry which is preliminary data.</text>
</comment>
<keyword evidence="4" id="KW-1185">Reference proteome</keyword>
<evidence type="ECO:0000256" key="1">
    <source>
        <dbReference type="SAM" id="SignalP"/>
    </source>
</evidence>
<keyword evidence="1" id="KW-0732">Signal</keyword>
<dbReference type="EMBL" id="AYKW01000017">
    <property type="protein sequence ID" value="PIL30026.1"/>
    <property type="molecule type" value="Genomic_DNA"/>
</dbReference>
<dbReference type="OrthoDB" id="73875at2759"/>
<reference evidence="3 4" key="1">
    <citation type="journal article" date="2015" name="Sci. Rep.">
        <title>Chromosome-level genome map provides insights into diverse defense mechanisms in the medicinal fungus Ganoderma sinense.</title>
        <authorList>
            <person name="Zhu Y."/>
            <person name="Xu J."/>
            <person name="Sun C."/>
            <person name="Zhou S."/>
            <person name="Xu H."/>
            <person name="Nelson D.R."/>
            <person name="Qian J."/>
            <person name="Song J."/>
            <person name="Luo H."/>
            <person name="Xiang L."/>
            <person name="Li Y."/>
            <person name="Xu Z."/>
            <person name="Ji A."/>
            <person name="Wang L."/>
            <person name="Lu S."/>
            <person name="Hayward A."/>
            <person name="Sun W."/>
            <person name="Li X."/>
            <person name="Schwartz D.C."/>
            <person name="Wang Y."/>
            <person name="Chen S."/>
        </authorList>
    </citation>
    <scope>NUCLEOTIDE SEQUENCE [LARGE SCALE GENOMIC DNA]</scope>
    <source>
        <strain evidence="3 4">ZZ0214-1</strain>
    </source>
</reference>
<evidence type="ECO:0000313" key="3">
    <source>
        <dbReference type="EMBL" id="PIL30026.1"/>
    </source>
</evidence>
<evidence type="ECO:0000259" key="2">
    <source>
        <dbReference type="Pfam" id="PF23865"/>
    </source>
</evidence>